<protein>
    <submittedName>
        <fullName evidence="2">Uncharacterized protein</fullName>
    </submittedName>
</protein>
<sequence>MSLAVKFFCAASISVPLLISTSGYAQTETPESKGPDCKALGQAQGFREAFEAVPSAGRALSQLIDQFNATIKSVNAQKSSYRQFRKDGKMAEAKNMAAQLDNTWSKLDSLQRQIVGQTHNGMSAANAWCDAVASMAAMGCASSKAQASCSKSQSQWSKASSAPIMTKTQYATTWRKPDDYKFDPPPSPCPAVEQAGTEPHPGGEVREIRGRAFLVRGMRSYPLKVGMEVKPADIIAVEDAAMVQIYLHEYGLLKITEKTKFEIPKPQASETESGNFAKIGDALKKGLQGPSLEVKCSGGGGARG</sequence>
<dbReference type="Proteomes" id="UP000219068">
    <property type="component" value="Unassembled WGS sequence"/>
</dbReference>
<dbReference type="RefSeq" id="WP_142994645.1">
    <property type="nucleotide sequence ID" value="NZ_OBMM01000015.1"/>
</dbReference>
<evidence type="ECO:0000313" key="3">
    <source>
        <dbReference type="EMBL" id="SOC31357.1"/>
    </source>
</evidence>
<dbReference type="EMBL" id="OBMM01000016">
    <property type="protein sequence ID" value="SOC31357.1"/>
    <property type="molecule type" value="Genomic_DNA"/>
</dbReference>
<evidence type="ECO:0000313" key="2">
    <source>
        <dbReference type="EMBL" id="SOC31286.1"/>
    </source>
</evidence>
<feature type="signal peptide" evidence="1">
    <location>
        <begin position="1"/>
        <end position="25"/>
    </location>
</feature>
<gene>
    <name evidence="2" type="ORF">SAMN05428964_1151</name>
    <name evidence="3" type="ORF">SAMN05428964_1161</name>
</gene>
<organism evidence="2 4">
    <name type="scientific">Thalassospira xiamenensis</name>
    <dbReference type="NCBI Taxonomy" id="220697"/>
    <lineage>
        <taxon>Bacteria</taxon>
        <taxon>Pseudomonadati</taxon>
        <taxon>Pseudomonadota</taxon>
        <taxon>Alphaproteobacteria</taxon>
        <taxon>Rhodospirillales</taxon>
        <taxon>Thalassospiraceae</taxon>
        <taxon>Thalassospira</taxon>
    </lineage>
</organism>
<name>A0A285TYS0_9PROT</name>
<accession>A0A285TYS0</accession>
<dbReference type="EMBL" id="OBMM01000015">
    <property type="protein sequence ID" value="SOC31286.1"/>
    <property type="molecule type" value="Genomic_DNA"/>
</dbReference>
<dbReference type="AlphaFoldDB" id="A0A285TYS0"/>
<feature type="chain" id="PRO_5015076841" evidence="1">
    <location>
        <begin position="26"/>
        <end position="304"/>
    </location>
</feature>
<keyword evidence="1" id="KW-0732">Signal</keyword>
<proteinExistence type="predicted"/>
<evidence type="ECO:0000256" key="1">
    <source>
        <dbReference type="SAM" id="SignalP"/>
    </source>
</evidence>
<reference evidence="2 4" key="1">
    <citation type="submission" date="2017-08" db="EMBL/GenBank/DDBJ databases">
        <authorList>
            <person name="de Groot N.N."/>
        </authorList>
    </citation>
    <scope>NUCLEOTIDE SEQUENCE [LARGE SCALE GENOMIC DNA]</scope>
    <source>
        <strain evidence="2 4">USBA 78</strain>
    </source>
</reference>
<evidence type="ECO:0000313" key="4">
    <source>
        <dbReference type="Proteomes" id="UP000219068"/>
    </source>
</evidence>